<evidence type="ECO:0000313" key="3">
    <source>
        <dbReference type="Proteomes" id="UP001526426"/>
    </source>
</evidence>
<keyword evidence="1" id="KW-1133">Transmembrane helix</keyword>
<accession>A0ABT3L750</accession>
<organism evidence="2 3">
    <name type="scientific">Spirulina subsalsa FACHB-351</name>
    <dbReference type="NCBI Taxonomy" id="234711"/>
    <lineage>
        <taxon>Bacteria</taxon>
        <taxon>Bacillati</taxon>
        <taxon>Cyanobacteriota</taxon>
        <taxon>Cyanophyceae</taxon>
        <taxon>Spirulinales</taxon>
        <taxon>Spirulinaceae</taxon>
        <taxon>Spirulina</taxon>
    </lineage>
</organism>
<name>A0ABT3L750_9CYAN</name>
<evidence type="ECO:0000256" key="1">
    <source>
        <dbReference type="SAM" id="Phobius"/>
    </source>
</evidence>
<protein>
    <submittedName>
        <fullName evidence="2">Uncharacterized protein</fullName>
    </submittedName>
</protein>
<feature type="transmembrane region" description="Helical" evidence="1">
    <location>
        <begin position="12"/>
        <end position="31"/>
    </location>
</feature>
<comment type="caution">
    <text evidence="2">The sequence shown here is derived from an EMBL/GenBank/DDBJ whole genome shotgun (WGS) entry which is preliminary data.</text>
</comment>
<keyword evidence="3" id="KW-1185">Reference proteome</keyword>
<dbReference type="Proteomes" id="UP001526426">
    <property type="component" value="Unassembled WGS sequence"/>
</dbReference>
<gene>
    <name evidence="2" type="ORF">K4A83_13735</name>
</gene>
<proteinExistence type="predicted"/>
<keyword evidence="1" id="KW-0472">Membrane</keyword>
<dbReference type="RefSeq" id="WP_265265182.1">
    <property type="nucleotide sequence ID" value="NZ_JAIHOM010000066.1"/>
</dbReference>
<keyword evidence="1" id="KW-0812">Transmembrane</keyword>
<dbReference type="EMBL" id="JAIHOM010000066">
    <property type="protein sequence ID" value="MCW6037324.1"/>
    <property type="molecule type" value="Genomic_DNA"/>
</dbReference>
<reference evidence="2 3" key="1">
    <citation type="submission" date="2021-08" db="EMBL/GenBank/DDBJ databases">
        <title>Draft genome sequence of Spirulina subsalsa with high tolerance to salinity and hype-accumulation of phycocyanin.</title>
        <authorList>
            <person name="Pei H."/>
            <person name="Jiang L."/>
        </authorList>
    </citation>
    <scope>NUCLEOTIDE SEQUENCE [LARGE SCALE GENOMIC DNA]</scope>
    <source>
        <strain evidence="2 3">FACHB-351</strain>
    </source>
</reference>
<sequence length="50" mass="5594">MKENTNYSKGFLILHAIAITLILLMFSRSFGAKSNTAVLNWGVSMTQFLN</sequence>
<evidence type="ECO:0000313" key="2">
    <source>
        <dbReference type="EMBL" id="MCW6037324.1"/>
    </source>
</evidence>